<dbReference type="GO" id="GO:0016705">
    <property type="term" value="F:oxidoreductase activity, acting on paired donors, with incorporation or reduction of molecular oxygen"/>
    <property type="evidence" value="ECO:0007669"/>
    <property type="project" value="UniProtKB-ARBA"/>
</dbReference>
<comment type="similarity">
    <text evidence="1 4">Belongs to the iron/ascorbate-dependent oxidoreductase family.</text>
</comment>
<reference evidence="6" key="1">
    <citation type="journal article" date="2023" name="bioRxiv">
        <title>Improved chromosome-level genome assembly for marigold (Tagetes erecta).</title>
        <authorList>
            <person name="Jiang F."/>
            <person name="Yuan L."/>
            <person name="Wang S."/>
            <person name="Wang H."/>
            <person name="Xu D."/>
            <person name="Wang A."/>
            <person name="Fan W."/>
        </authorList>
    </citation>
    <scope>NUCLEOTIDE SEQUENCE</scope>
    <source>
        <strain evidence="6">WSJ</strain>
        <tissue evidence="6">Leaf</tissue>
    </source>
</reference>
<dbReference type="GO" id="GO:0046872">
    <property type="term" value="F:metal ion binding"/>
    <property type="evidence" value="ECO:0007669"/>
    <property type="project" value="UniProtKB-KW"/>
</dbReference>
<dbReference type="InterPro" id="IPR050295">
    <property type="entry name" value="Plant_2OG-oxidoreductases"/>
</dbReference>
<dbReference type="InterPro" id="IPR027443">
    <property type="entry name" value="IPNS-like_sf"/>
</dbReference>
<dbReference type="Gene3D" id="2.60.120.330">
    <property type="entry name" value="B-lactam Antibiotic, Isopenicillin N Synthase, Chain"/>
    <property type="match status" value="1"/>
</dbReference>
<accession>A0AAD8NLY9</accession>
<dbReference type="SUPFAM" id="SSF51197">
    <property type="entry name" value="Clavaminate synthase-like"/>
    <property type="match status" value="1"/>
</dbReference>
<evidence type="ECO:0000313" key="7">
    <source>
        <dbReference type="Proteomes" id="UP001229421"/>
    </source>
</evidence>
<dbReference type="FunFam" id="2.60.120.330:FF:000018">
    <property type="entry name" value="2-oxoglutarate (2OG) and Fe(II)-dependent oxygenase superfamily protein"/>
    <property type="match status" value="1"/>
</dbReference>
<evidence type="ECO:0000256" key="1">
    <source>
        <dbReference type="ARBA" id="ARBA00008056"/>
    </source>
</evidence>
<dbReference type="PANTHER" id="PTHR47991">
    <property type="entry name" value="OXOGLUTARATE/IRON-DEPENDENT DIOXYGENASE"/>
    <property type="match status" value="1"/>
</dbReference>
<gene>
    <name evidence="6" type="ORF">QVD17_22959</name>
</gene>
<dbReference type="EMBL" id="JAUHHV010000006">
    <property type="protein sequence ID" value="KAK1420960.1"/>
    <property type="molecule type" value="Genomic_DNA"/>
</dbReference>
<feature type="domain" description="Fe2OG dioxygenase" evidence="5">
    <location>
        <begin position="205"/>
        <end position="305"/>
    </location>
</feature>
<dbReference type="Pfam" id="PF03171">
    <property type="entry name" value="2OG-FeII_Oxy"/>
    <property type="match status" value="1"/>
</dbReference>
<dbReference type="InterPro" id="IPR044861">
    <property type="entry name" value="IPNS-like_FE2OG_OXY"/>
</dbReference>
<dbReference type="InterPro" id="IPR026992">
    <property type="entry name" value="DIOX_N"/>
</dbReference>
<dbReference type="AlphaFoldDB" id="A0AAD8NLY9"/>
<dbReference type="Pfam" id="PF14226">
    <property type="entry name" value="DIOX_N"/>
    <property type="match status" value="1"/>
</dbReference>
<dbReference type="Proteomes" id="UP001229421">
    <property type="component" value="Unassembled WGS sequence"/>
</dbReference>
<evidence type="ECO:0000259" key="5">
    <source>
        <dbReference type="PROSITE" id="PS51471"/>
    </source>
</evidence>
<keyword evidence="3 4" id="KW-0408">Iron</keyword>
<proteinExistence type="inferred from homology"/>
<protein>
    <recommendedName>
        <fullName evidence="5">Fe2OG dioxygenase domain-containing protein</fullName>
    </recommendedName>
</protein>
<sequence length="352" mass="40251">MDKCHSPVNHESVNKQVQEIAANCHHLPERYIRKQDKEYGHVTNASASSPANLPVIDFSLLTSSPSELNKLKSAVITWGCFQAINHGIESLFLEKVREIGKLFFQLSADEKKKYLREENDVDGYGNDMVLSDDQVLDWTDRLYLTVLPKHQRKFRFWPTNPTNFREVLDEYCCKMELIYEVVLKSLARSLNLQEDSFLKQFGTTAKKSARYNYYPSCPWPERVLGVKPHADSSAITILLQDEEVEGLQLLKDGQWVGVPVVHDALTINVGDQMEIVSNGIFKSPVHRVMVNSKKDRMTLAVFCPVLSDQVIGPVDELITEETPRLYKNVTYSLDYFFKIYQQGGRPIDACKI</sequence>
<dbReference type="PROSITE" id="PS51471">
    <property type="entry name" value="FE2OG_OXY"/>
    <property type="match status" value="1"/>
</dbReference>
<name>A0AAD8NLY9_TARER</name>
<evidence type="ECO:0000313" key="6">
    <source>
        <dbReference type="EMBL" id="KAK1420960.1"/>
    </source>
</evidence>
<comment type="caution">
    <text evidence="6">The sequence shown here is derived from an EMBL/GenBank/DDBJ whole genome shotgun (WGS) entry which is preliminary data.</text>
</comment>
<evidence type="ECO:0000256" key="4">
    <source>
        <dbReference type="RuleBase" id="RU003682"/>
    </source>
</evidence>
<keyword evidence="2 4" id="KW-0479">Metal-binding</keyword>
<evidence type="ECO:0000256" key="2">
    <source>
        <dbReference type="ARBA" id="ARBA00022723"/>
    </source>
</evidence>
<keyword evidence="7" id="KW-1185">Reference proteome</keyword>
<dbReference type="InterPro" id="IPR005123">
    <property type="entry name" value="Oxoglu/Fe-dep_dioxygenase_dom"/>
</dbReference>
<keyword evidence="4" id="KW-0560">Oxidoreductase</keyword>
<evidence type="ECO:0000256" key="3">
    <source>
        <dbReference type="ARBA" id="ARBA00023004"/>
    </source>
</evidence>
<organism evidence="6 7">
    <name type="scientific">Tagetes erecta</name>
    <name type="common">African marigold</name>
    <dbReference type="NCBI Taxonomy" id="13708"/>
    <lineage>
        <taxon>Eukaryota</taxon>
        <taxon>Viridiplantae</taxon>
        <taxon>Streptophyta</taxon>
        <taxon>Embryophyta</taxon>
        <taxon>Tracheophyta</taxon>
        <taxon>Spermatophyta</taxon>
        <taxon>Magnoliopsida</taxon>
        <taxon>eudicotyledons</taxon>
        <taxon>Gunneridae</taxon>
        <taxon>Pentapetalae</taxon>
        <taxon>asterids</taxon>
        <taxon>campanulids</taxon>
        <taxon>Asterales</taxon>
        <taxon>Asteraceae</taxon>
        <taxon>Asteroideae</taxon>
        <taxon>Heliantheae alliance</taxon>
        <taxon>Tageteae</taxon>
        <taxon>Tagetes</taxon>
    </lineage>
</organism>